<comment type="similarity">
    <text evidence="2">Belongs to the methyltransferase superfamily.</text>
</comment>
<accession>A0A6V7NI79</accession>
<evidence type="ECO:0000313" key="4">
    <source>
        <dbReference type="EMBL" id="CAD1818213.1"/>
    </source>
</evidence>
<keyword evidence="1 2" id="KW-0489">Methyltransferase</keyword>
<dbReference type="GO" id="GO:0005802">
    <property type="term" value="C:trans-Golgi network"/>
    <property type="evidence" value="ECO:0007669"/>
    <property type="project" value="TreeGrafter"/>
</dbReference>
<feature type="compositionally biased region" description="Basic and acidic residues" evidence="3">
    <location>
        <begin position="114"/>
        <end position="141"/>
    </location>
</feature>
<comment type="subcellular location">
    <subcellularLocation>
        <location evidence="2">Membrane</location>
        <topology evidence="2">Single-pass type II membrane protein</topology>
    </subcellularLocation>
</comment>
<dbReference type="GO" id="GO:0016020">
    <property type="term" value="C:membrane"/>
    <property type="evidence" value="ECO:0007669"/>
    <property type="project" value="UniProtKB-SubCell"/>
</dbReference>
<dbReference type="PANTHER" id="PTHR10108">
    <property type="entry name" value="SAM-DEPENDENT METHYLTRANSFERASE"/>
    <property type="match status" value="1"/>
</dbReference>
<keyword evidence="2" id="KW-0735">Signal-anchor</keyword>
<feature type="region of interest" description="Disordered" evidence="3">
    <location>
        <begin position="46"/>
        <end position="184"/>
    </location>
</feature>
<keyword evidence="2" id="KW-0808">Transferase</keyword>
<dbReference type="Pfam" id="PF03141">
    <property type="entry name" value="Methyltransf_29"/>
    <property type="match status" value="1"/>
</dbReference>
<dbReference type="GO" id="GO:0005768">
    <property type="term" value="C:endosome"/>
    <property type="evidence" value="ECO:0007669"/>
    <property type="project" value="TreeGrafter"/>
</dbReference>
<organism evidence="4">
    <name type="scientific">Ananas comosus var. bracteatus</name>
    <name type="common">red pineapple</name>
    <dbReference type="NCBI Taxonomy" id="296719"/>
    <lineage>
        <taxon>Eukaryota</taxon>
        <taxon>Viridiplantae</taxon>
        <taxon>Streptophyta</taxon>
        <taxon>Embryophyta</taxon>
        <taxon>Tracheophyta</taxon>
        <taxon>Spermatophyta</taxon>
        <taxon>Magnoliopsida</taxon>
        <taxon>Liliopsida</taxon>
        <taxon>Poales</taxon>
        <taxon>Bromeliaceae</taxon>
        <taxon>Bromelioideae</taxon>
        <taxon>Ananas</taxon>
    </lineage>
</organism>
<sequence length="238" mass="26042">MAFGKSTRMDGRRSSSYCSTTTIVVFVALCLVGVWMMTSSTVVPIEMSSSDRKDQVSGTDSSRKSVEKTQEESPVKGNEDGKAESEGKAEAFNDANGKTEGGEAVVEGGDSNTEGERQGQIEEKVDQSEDKDLGSKSKEVFPDGAQSELLNETTTQNGAWSTQAAESKNEKEVQSSSNNNQFTVGNFSRQPALFHFQMDISPIEWPKSRDKIWYSNVPHTKLAEYKGHQTGLKFLVST</sequence>
<name>A0A6V7NI79_ANACO</name>
<protein>
    <recommendedName>
        <fullName evidence="2">Methyltransferase</fullName>
        <ecNumber evidence="2">2.1.1.-</ecNumber>
    </recommendedName>
</protein>
<dbReference type="GO" id="GO:0008168">
    <property type="term" value="F:methyltransferase activity"/>
    <property type="evidence" value="ECO:0007669"/>
    <property type="project" value="UniProtKB-UniRule"/>
</dbReference>
<dbReference type="EC" id="2.1.1.-" evidence="2"/>
<dbReference type="GO" id="GO:0032259">
    <property type="term" value="P:methylation"/>
    <property type="evidence" value="ECO:0007669"/>
    <property type="project" value="UniProtKB-KW"/>
</dbReference>
<feature type="compositionally biased region" description="Basic and acidic residues" evidence="3">
    <location>
        <begin position="49"/>
        <end position="91"/>
    </location>
</feature>
<keyword evidence="2" id="KW-1133">Transmembrane helix</keyword>
<dbReference type="EMBL" id="LR862138">
    <property type="protein sequence ID" value="CAD1818213.1"/>
    <property type="molecule type" value="Genomic_DNA"/>
</dbReference>
<evidence type="ECO:0000256" key="1">
    <source>
        <dbReference type="ARBA" id="ARBA00022603"/>
    </source>
</evidence>
<feature type="transmembrane region" description="Helical" evidence="2">
    <location>
        <begin position="21"/>
        <end position="38"/>
    </location>
</feature>
<evidence type="ECO:0000256" key="2">
    <source>
        <dbReference type="RuleBase" id="RU366043"/>
    </source>
</evidence>
<reference evidence="4" key="1">
    <citation type="submission" date="2020-07" db="EMBL/GenBank/DDBJ databases">
        <authorList>
            <person name="Lin J."/>
        </authorList>
    </citation>
    <scope>NUCLEOTIDE SEQUENCE</scope>
</reference>
<feature type="compositionally biased region" description="Polar residues" evidence="3">
    <location>
        <begin position="148"/>
        <end position="166"/>
    </location>
</feature>
<gene>
    <name evidence="4" type="ORF">CB5_LOCUS1424</name>
</gene>
<proteinExistence type="inferred from homology"/>
<evidence type="ECO:0000256" key="3">
    <source>
        <dbReference type="SAM" id="MobiDB-lite"/>
    </source>
</evidence>
<feature type="compositionally biased region" description="Polar residues" evidence="3">
    <location>
        <begin position="174"/>
        <end position="184"/>
    </location>
</feature>
<dbReference type="PANTHER" id="PTHR10108:SF1130">
    <property type="entry name" value="METHYLTRANSFERASE PMT26-RELATED"/>
    <property type="match status" value="1"/>
</dbReference>
<keyword evidence="2" id="KW-0472">Membrane</keyword>
<dbReference type="AlphaFoldDB" id="A0A6V7NI79"/>
<keyword evidence="2" id="KW-0812">Transmembrane</keyword>
<keyword evidence="2" id="KW-0325">Glycoprotein</keyword>
<dbReference type="InterPro" id="IPR004159">
    <property type="entry name" value="Put_SAM_MeTrfase"/>
</dbReference>